<dbReference type="EMBL" id="OU342829">
    <property type="protein sequence ID" value="CAG7579926.1"/>
    <property type="molecule type" value="Genomic_DNA"/>
</dbReference>
<dbReference type="Gene3D" id="3.30.470.30">
    <property type="entry name" value="DNA ligase/mRNA capping enzyme"/>
    <property type="match status" value="1"/>
</dbReference>
<name>A0A8D9FQ01_9VIRU</name>
<protein>
    <submittedName>
        <fullName evidence="2">Putative RNA ligase</fullName>
    </submittedName>
</protein>
<dbReference type="GO" id="GO:0016874">
    <property type="term" value="F:ligase activity"/>
    <property type="evidence" value="ECO:0007669"/>
    <property type="project" value="UniProtKB-KW"/>
</dbReference>
<gene>
    <name evidence="2" type="ORF">SLAVMIC_00163</name>
</gene>
<sequence length="209" mass="24708">MKQYPSLNYWKENHIGEQVHAFDKLDGSNIRFEWSPKRGWYKFGTRNTMIDENHEQFGDAVPLFLNKYGDELEKIFKTDKKYRNSRRFTVFAEYVGENSFAGFHDENDDMDIIMFDIIQFQKGFVPPKDFVGDFSHLHIPELIFKGELTLDFINEVKEGKYNLKEGVMAKGVRKTKGRDIVWISKIKTNEWLERLKTNFGDDALIEDRS</sequence>
<organism evidence="2">
    <name type="scientific">uncultured marine phage</name>
    <dbReference type="NCBI Taxonomy" id="707152"/>
    <lineage>
        <taxon>Viruses</taxon>
        <taxon>environmental samples</taxon>
    </lineage>
</organism>
<evidence type="ECO:0000313" key="2">
    <source>
        <dbReference type="EMBL" id="CAG7579926.1"/>
    </source>
</evidence>
<dbReference type="InterPro" id="IPR021122">
    <property type="entry name" value="RNA_ligase_dom_REL/Rnl2"/>
</dbReference>
<feature type="domain" description="RNA ligase" evidence="1">
    <location>
        <begin position="19"/>
        <end position="175"/>
    </location>
</feature>
<proteinExistence type="predicted"/>
<dbReference type="SUPFAM" id="SSF56091">
    <property type="entry name" value="DNA ligase/mRNA capping enzyme, catalytic domain"/>
    <property type="match status" value="1"/>
</dbReference>
<keyword evidence="2" id="KW-0436">Ligase</keyword>
<reference evidence="2" key="1">
    <citation type="submission" date="2021-06" db="EMBL/GenBank/DDBJ databases">
        <authorList>
            <person name="Gannon L."/>
            <person name="Redgwell R T."/>
            <person name="Michniewski S."/>
            <person name="Harrison D C."/>
            <person name="Millard A."/>
        </authorList>
    </citation>
    <scope>NUCLEOTIDE SEQUENCE</scope>
</reference>
<evidence type="ECO:0000259" key="1">
    <source>
        <dbReference type="Pfam" id="PF09414"/>
    </source>
</evidence>
<accession>A0A8D9FQ01</accession>
<dbReference type="Pfam" id="PF09414">
    <property type="entry name" value="RNA_ligase"/>
    <property type="match status" value="1"/>
</dbReference>